<dbReference type="AlphaFoldDB" id="A0AAV3QH55"/>
<keyword evidence="2" id="KW-1185">Reference proteome</keyword>
<name>A0AAV3QH55_LITER</name>
<sequence length="67" mass="7787">MENSLEEAVVSEIFDEDEGEKQLKRADDKLIFGFENCMYGRKKRGLFNFLDDKDLRMFVDASGQFLG</sequence>
<dbReference type="Proteomes" id="UP001454036">
    <property type="component" value="Unassembled WGS sequence"/>
</dbReference>
<organism evidence="1 2">
    <name type="scientific">Lithospermum erythrorhizon</name>
    <name type="common">Purple gromwell</name>
    <name type="synonym">Lithospermum officinale var. erythrorhizon</name>
    <dbReference type="NCBI Taxonomy" id="34254"/>
    <lineage>
        <taxon>Eukaryota</taxon>
        <taxon>Viridiplantae</taxon>
        <taxon>Streptophyta</taxon>
        <taxon>Embryophyta</taxon>
        <taxon>Tracheophyta</taxon>
        <taxon>Spermatophyta</taxon>
        <taxon>Magnoliopsida</taxon>
        <taxon>eudicotyledons</taxon>
        <taxon>Gunneridae</taxon>
        <taxon>Pentapetalae</taxon>
        <taxon>asterids</taxon>
        <taxon>lamiids</taxon>
        <taxon>Boraginales</taxon>
        <taxon>Boraginaceae</taxon>
        <taxon>Boraginoideae</taxon>
        <taxon>Lithospermeae</taxon>
        <taxon>Lithospermum</taxon>
    </lineage>
</organism>
<evidence type="ECO:0000313" key="1">
    <source>
        <dbReference type="EMBL" id="GAA0161472.1"/>
    </source>
</evidence>
<accession>A0AAV3QH55</accession>
<protein>
    <submittedName>
        <fullName evidence="1">Uncharacterized protein</fullName>
    </submittedName>
</protein>
<gene>
    <name evidence="1" type="ORF">LIER_17782</name>
</gene>
<comment type="caution">
    <text evidence="1">The sequence shown here is derived from an EMBL/GenBank/DDBJ whole genome shotgun (WGS) entry which is preliminary data.</text>
</comment>
<evidence type="ECO:0000313" key="2">
    <source>
        <dbReference type="Proteomes" id="UP001454036"/>
    </source>
</evidence>
<reference evidence="1 2" key="1">
    <citation type="submission" date="2024-01" db="EMBL/GenBank/DDBJ databases">
        <title>The complete chloroplast genome sequence of Lithospermum erythrorhizon: insights into the phylogenetic relationship among Boraginaceae species and the maternal lineages of purple gromwells.</title>
        <authorList>
            <person name="Okada T."/>
            <person name="Watanabe K."/>
        </authorList>
    </citation>
    <scope>NUCLEOTIDE SEQUENCE [LARGE SCALE GENOMIC DNA]</scope>
</reference>
<dbReference type="EMBL" id="BAABME010004187">
    <property type="protein sequence ID" value="GAA0161472.1"/>
    <property type="molecule type" value="Genomic_DNA"/>
</dbReference>
<proteinExistence type="predicted"/>